<comment type="caution">
    <text evidence="1">The sequence shown here is derived from an EMBL/GenBank/DDBJ whole genome shotgun (WGS) entry which is preliminary data.</text>
</comment>
<reference evidence="1 2" key="1">
    <citation type="submission" date="2018-08" db="EMBL/GenBank/DDBJ databases">
        <title>A genome reference for cultivated species of the human gut microbiota.</title>
        <authorList>
            <person name="Zou Y."/>
            <person name="Xue W."/>
            <person name="Luo G."/>
        </authorList>
    </citation>
    <scope>NUCLEOTIDE SEQUENCE [LARGE SCALE GENOMIC DNA]</scope>
    <source>
        <strain evidence="1 2">AF24-12</strain>
    </source>
</reference>
<dbReference type="SUPFAM" id="SSF52058">
    <property type="entry name" value="L domain-like"/>
    <property type="match status" value="1"/>
</dbReference>
<evidence type="ECO:0000313" key="1">
    <source>
        <dbReference type="EMBL" id="RGS17993.1"/>
    </source>
</evidence>
<dbReference type="Gene3D" id="3.80.10.10">
    <property type="entry name" value="Ribonuclease Inhibitor"/>
    <property type="match status" value="1"/>
</dbReference>
<sequence length="303" mass="32786">MGKCLITKLNGVVDNELLPKLYEIRIEITSVSNPSNLTQGLSFNFASPVDLKIIGDGYFTDETLTENLGKVKSNVSNNIDIFVSNGDYLLSISNKTQITTLQASNKNIHGSIESNKKFDINNLKYSKQLFHVSGENVIGDISAFKGKSNLNYISLNNTRVTGDISALSNLTKLKSAFFNNTGITGDISALANLTALKIITAGNTGLYGNLGSLPDNMLSFTPNPICTGKFYWTNSTRKYILACSVKTDDADGILVAMSKLEAKFGGEESWWKTITLYGNRTAASDAAVQTLQSKGYTVSITPA</sequence>
<dbReference type="Proteomes" id="UP000283872">
    <property type="component" value="Unassembled WGS sequence"/>
</dbReference>
<protein>
    <recommendedName>
        <fullName evidence="3">Leucine-rich repeat domain-containing protein</fullName>
    </recommendedName>
</protein>
<evidence type="ECO:0008006" key="3">
    <source>
        <dbReference type="Google" id="ProtNLM"/>
    </source>
</evidence>
<dbReference type="EMBL" id="QRVA01000006">
    <property type="protein sequence ID" value="RGS17993.1"/>
    <property type="molecule type" value="Genomic_DNA"/>
</dbReference>
<accession>A0A3E5E260</accession>
<dbReference type="AlphaFoldDB" id="A0A3E5E260"/>
<organism evidence="1 2">
    <name type="scientific">Segatella copri</name>
    <dbReference type="NCBI Taxonomy" id="165179"/>
    <lineage>
        <taxon>Bacteria</taxon>
        <taxon>Pseudomonadati</taxon>
        <taxon>Bacteroidota</taxon>
        <taxon>Bacteroidia</taxon>
        <taxon>Bacteroidales</taxon>
        <taxon>Prevotellaceae</taxon>
        <taxon>Segatella</taxon>
    </lineage>
</organism>
<name>A0A3E5E260_9BACT</name>
<proteinExistence type="predicted"/>
<dbReference type="InterPro" id="IPR032675">
    <property type="entry name" value="LRR_dom_sf"/>
</dbReference>
<gene>
    <name evidence="1" type="ORF">DWY11_04215</name>
</gene>
<dbReference type="RefSeq" id="WP_117587033.1">
    <property type="nucleotide sequence ID" value="NZ_QRVA01000006.1"/>
</dbReference>
<evidence type="ECO:0000313" key="2">
    <source>
        <dbReference type="Proteomes" id="UP000283872"/>
    </source>
</evidence>